<dbReference type="AlphaFoldDB" id="A0A1G9Q4F6"/>
<keyword evidence="2" id="KW-1185">Reference proteome</keyword>
<dbReference type="RefSeq" id="WP_093202323.1">
    <property type="nucleotide sequence ID" value="NZ_FNGS01000004.1"/>
</dbReference>
<organism evidence="1 2">
    <name type="scientific">Siphonobacter aquaeclarae</name>
    <dbReference type="NCBI Taxonomy" id="563176"/>
    <lineage>
        <taxon>Bacteria</taxon>
        <taxon>Pseudomonadati</taxon>
        <taxon>Bacteroidota</taxon>
        <taxon>Cytophagia</taxon>
        <taxon>Cytophagales</taxon>
        <taxon>Cytophagaceae</taxon>
        <taxon>Siphonobacter</taxon>
    </lineage>
</organism>
<gene>
    <name evidence="1" type="ORF">SAMN04488090_2464</name>
</gene>
<dbReference type="STRING" id="563176.SAMN04488090_2464"/>
<evidence type="ECO:0008006" key="3">
    <source>
        <dbReference type="Google" id="ProtNLM"/>
    </source>
</evidence>
<sequence length="265" mass="30419">MKHTFYLLLSALILTSCSHKMIRLNPLDTSARDEEGFRVVKQLNDSVKVVTSFENTYRRRDGGQWKEYYVFDTEITNISERELEIRPRDFGGMALDNRKEQLPSQRADGTLVFASARALDPDEEVTLIPQRMAAAERRLRANKVLNTVLFVGLAVAEVSNESNHRQSFHEYATKSATMSAGWQALAVKRVTDRQQFANQIDQLHWERATFGQETFRRMILKPGEAMRGKLLIEADRSAAFFRFNYPVLNPSISFLFEQHLVSPGK</sequence>
<dbReference type="PROSITE" id="PS51257">
    <property type="entry name" value="PROKAR_LIPOPROTEIN"/>
    <property type="match status" value="1"/>
</dbReference>
<proteinExistence type="predicted"/>
<dbReference type="Proteomes" id="UP000198901">
    <property type="component" value="Unassembled WGS sequence"/>
</dbReference>
<evidence type="ECO:0000313" key="2">
    <source>
        <dbReference type="Proteomes" id="UP000198901"/>
    </source>
</evidence>
<name>A0A1G9Q4F6_9BACT</name>
<protein>
    <recommendedName>
        <fullName evidence="3">DUF4352 domain-containing protein</fullName>
    </recommendedName>
</protein>
<dbReference type="EMBL" id="FNGS01000004">
    <property type="protein sequence ID" value="SDM05922.1"/>
    <property type="molecule type" value="Genomic_DNA"/>
</dbReference>
<accession>A0A1G9Q4F6</accession>
<evidence type="ECO:0000313" key="1">
    <source>
        <dbReference type="EMBL" id="SDM05922.1"/>
    </source>
</evidence>
<dbReference type="OrthoDB" id="961887at2"/>
<reference evidence="1 2" key="1">
    <citation type="submission" date="2016-10" db="EMBL/GenBank/DDBJ databases">
        <authorList>
            <person name="de Groot N.N."/>
        </authorList>
    </citation>
    <scope>NUCLEOTIDE SEQUENCE [LARGE SCALE GENOMIC DNA]</scope>
    <source>
        <strain evidence="1 2">DSM 21668</strain>
    </source>
</reference>